<dbReference type="EMBL" id="LR828254">
    <property type="protein sequence ID" value="CAD0363051.1"/>
    <property type="molecule type" value="Genomic_DNA"/>
</dbReference>
<dbReference type="EMBL" id="LR828254">
    <property type="protein sequence ID" value="CAD0363048.1"/>
    <property type="molecule type" value="Genomic_DNA"/>
</dbReference>
<geneLocation type="plasmid" evidence="1">
    <name>CFBP8129_p211</name>
</geneLocation>
<gene>
    <name evidence="1" type="ORF">CFBP8129_46750</name>
</gene>
<evidence type="ECO:0000313" key="1">
    <source>
        <dbReference type="EMBL" id="CAD0363048.1"/>
    </source>
</evidence>
<dbReference type="AlphaFoldDB" id="A0A6V7FIB2"/>
<name>A0A6V7FIB2_9XANT</name>
<reference evidence="1" key="1">
    <citation type="submission" date="2020-07" db="EMBL/GenBank/DDBJ databases">
        <authorList>
            <person name="Pothier F. J."/>
        </authorList>
    </citation>
    <scope>NUCLEOTIDE SEQUENCE [LARGE SCALE GENOMIC DNA]</scope>
    <source>
        <plasmid evidence="1">CFBP8129_p211</plasmid>
    </source>
</reference>
<keyword evidence="1" id="KW-0614">Plasmid</keyword>
<sequence length="104" mass="11777">MNCVIAYWVLAARENHRLALETRGQLRNCRRHGLADRRKQLRKELQCHRTRRNMAMVRARLTRDEVARVDALRSAELARLPAGVVPGLTIGGRPVLATSSETPP</sequence>
<organism evidence="1">
    <name type="scientific">Xanthomonas hortorum pv. gardneri</name>
    <dbReference type="NCBI Taxonomy" id="2754056"/>
    <lineage>
        <taxon>Bacteria</taxon>
        <taxon>Pseudomonadati</taxon>
        <taxon>Pseudomonadota</taxon>
        <taxon>Gammaproteobacteria</taxon>
        <taxon>Lysobacterales</taxon>
        <taxon>Lysobacteraceae</taxon>
        <taxon>Xanthomonas</taxon>
    </lineage>
</organism>
<accession>A0A6V7FIB2</accession>
<protein>
    <submittedName>
        <fullName evidence="1">Uncharacterized protein</fullName>
    </submittedName>
</protein>
<proteinExistence type="predicted"/>
<dbReference type="RefSeq" id="WP_074066086.1">
    <property type="nucleotide sequence ID" value="NZ_JAHMID010000002.1"/>
</dbReference>